<keyword evidence="3" id="KW-0597">Phosphoprotein</keyword>
<evidence type="ECO:0000256" key="7">
    <source>
        <dbReference type="ARBA" id="ARBA00023163"/>
    </source>
</evidence>
<reference evidence="13" key="1">
    <citation type="submission" date="2025-08" db="UniProtKB">
        <authorList>
            <consortium name="RefSeq"/>
        </authorList>
    </citation>
    <scope>IDENTIFICATION</scope>
    <source>
        <tissue evidence="13">Leaves</tissue>
    </source>
</reference>
<dbReference type="InterPro" id="IPR000232">
    <property type="entry name" value="HSF_DNA-bd"/>
</dbReference>
<accession>A0A2I4DEK3</accession>
<dbReference type="SUPFAM" id="SSF46785">
    <property type="entry name" value="Winged helix' DNA-binding domain"/>
    <property type="match status" value="1"/>
</dbReference>
<organism evidence="12 13">
    <name type="scientific">Juglans regia</name>
    <name type="common">English walnut</name>
    <dbReference type="NCBI Taxonomy" id="51240"/>
    <lineage>
        <taxon>Eukaryota</taxon>
        <taxon>Viridiplantae</taxon>
        <taxon>Streptophyta</taxon>
        <taxon>Embryophyta</taxon>
        <taxon>Tracheophyta</taxon>
        <taxon>Spermatophyta</taxon>
        <taxon>Magnoliopsida</taxon>
        <taxon>eudicotyledons</taxon>
        <taxon>Gunneridae</taxon>
        <taxon>Pentapetalae</taxon>
        <taxon>rosids</taxon>
        <taxon>fabids</taxon>
        <taxon>Fagales</taxon>
        <taxon>Juglandaceae</taxon>
        <taxon>Juglans</taxon>
    </lineage>
</organism>
<dbReference type="GO" id="GO:0043565">
    <property type="term" value="F:sequence-specific DNA binding"/>
    <property type="evidence" value="ECO:0007669"/>
    <property type="project" value="InterPro"/>
</dbReference>
<comment type="subcellular location">
    <subcellularLocation>
        <location evidence="1">Nucleus</location>
    </subcellularLocation>
</comment>
<keyword evidence="10" id="KW-0175">Coiled coil</keyword>
<gene>
    <name evidence="13" type="primary">LOC108979361</name>
</gene>
<name>A0A2I4DEK3_JUGRE</name>
<dbReference type="InterPro" id="IPR036388">
    <property type="entry name" value="WH-like_DNA-bd_sf"/>
</dbReference>
<comment type="similarity">
    <text evidence="9">Belongs to the HSF family.</text>
</comment>
<dbReference type="PRINTS" id="PR00056">
    <property type="entry name" value="HSFDOMAIN"/>
</dbReference>
<feature type="coiled-coil region" evidence="10">
    <location>
        <begin position="124"/>
        <end position="158"/>
    </location>
</feature>
<dbReference type="RefSeq" id="XP_018805575.2">
    <property type="nucleotide sequence ID" value="XM_018950030.2"/>
</dbReference>
<keyword evidence="12" id="KW-1185">Reference proteome</keyword>
<dbReference type="KEGG" id="jre:108979361"/>
<dbReference type="OrthoDB" id="60033at2759"/>
<dbReference type="PANTHER" id="PTHR10015">
    <property type="entry name" value="HEAT SHOCK TRANSCRIPTION FACTOR"/>
    <property type="match status" value="1"/>
</dbReference>
<evidence type="ECO:0000256" key="3">
    <source>
        <dbReference type="ARBA" id="ARBA00022553"/>
    </source>
</evidence>
<feature type="compositionally biased region" description="Polar residues" evidence="11">
    <location>
        <begin position="217"/>
        <end position="227"/>
    </location>
</feature>
<dbReference type="PROSITE" id="PS00434">
    <property type="entry name" value="HSF_DOMAIN"/>
    <property type="match status" value="1"/>
</dbReference>
<protein>
    <submittedName>
        <fullName evidence="13">Heat stress transcription factor C-1-like</fullName>
    </submittedName>
</protein>
<keyword evidence="7" id="KW-0804">Transcription</keyword>
<dbReference type="Gene3D" id="1.10.10.10">
    <property type="entry name" value="Winged helix-like DNA-binding domain superfamily/Winged helix DNA-binding domain"/>
    <property type="match status" value="1"/>
</dbReference>
<evidence type="ECO:0000256" key="10">
    <source>
        <dbReference type="SAM" id="Coils"/>
    </source>
</evidence>
<dbReference type="GO" id="GO:0005634">
    <property type="term" value="C:nucleus"/>
    <property type="evidence" value="ECO:0000318"/>
    <property type="project" value="GO_Central"/>
</dbReference>
<dbReference type="PANTHER" id="PTHR10015:SF332">
    <property type="entry name" value="HEAT STRESS TRANSCRIPTION FACTOR C-1"/>
    <property type="match status" value="1"/>
</dbReference>
<keyword evidence="8" id="KW-0539">Nucleus</keyword>
<dbReference type="Pfam" id="PF00447">
    <property type="entry name" value="HSF_DNA-bind"/>
    <property type="match status" value="1"/>
</dbReference>
<dbReference type="FunCoup" id="A0A2I4DEK3">
    <property type="interactions" value="30"/>
</dbReference>
<dbReference type="GO" id="GO:0003700">
    <property type="term" value="F:DNA-binding transcription factor activity"/>
    <property type="evidence" value="ECO:0000318"/>
    <property type="project" value="GO_Central"/>
</dbReference>
<dbReference type="STRING" id="51240.A0A2I4DEK3"/>
<keyword evidence="6" id="KW-0238">DNA-binding</keyword>
<evidence type="ECO:0000256" key="4">
    <source>
        <dbReference type="ARBA" id="ARBA00023015"/>
    </source>
</evidence>
<feature type="region of interest" description="Disordered" evidence="11">
    <location>
        <begin position="190"/>
        <end position="247"/>
    </location>
</feature>
<dbReference type="SMART" id="SM00415">
    <property type="entry name" value="HSF"/>
    <property type="match status" value="1"/>
</dbReference>
<comment type="subunit">
    <text evidence="2">Homotrimer.</text>
</comment>
<dbReference type="AlphaFoldDB" id="A0A2I4DEK3"/>
<dbReference type="FunFam" id="1.10.10.10:FF:000037">
    <property type="entry name" value="Heat stress transcription factor B-4"/>
    <property type="match status" value="1"/>
</dbReference>
<evidence type="ECO:0000256" key="9">
    <source>
        <dbReference type="RuleBase" id="RU004020"/>
    </source>
</evidence>
<evidence type="ECO:0000256" key="5">
    <source>
        <dbReference type="ARBA" id="ARBA00023016"/>
    </source>
</evidence>
<keyword evidence="4" id="KW-0805">Transcription regulation</keyword>
<evidence type="ECO:0000313" key="13">
    <source>
        <dbReference type="RefSeq" id="XP_018805575.2"/>
    </source>
</evidence>
<evidence type="ECO:0000256" key="11">
    <source>
        <dbReference type="SAM" id="MobiDB-lite"/>
    </source>
</evidence>
<evidence type="ECO:0000256" key="1">
    <source>
        <dbReference type="ARBA" id="ARBA00004123"/>
    </source>
</evidence>
<keyword evidence="5" id="KW-0346">Stress response</keyword>
<dbReference type="InterPro" id="IPR036390">
    <property type="entry name" value="WH_DNA-bd_sf"/>
</dbReference>
<dbReference type="Proteomes" id="UP000235220">
    <property type="component" value="Chromosome 1"/>
</dbReference>
<dbReference type="GeneID" id="108979361"/>
<evidence type="ECO:0000256" key="2">
    <source>
        <dbReference type="ARBA" id="ARBA00011233"/>
    </source>
</evidence>
<evidence type="ECO:0000313" key="12">
    <source>
        <dbReference type="Proteomes" id="UP000235220"/>
    </source>
</evidence>
<evidence type="ECO:0000256" key="6">
    <source>
        <dbReference type="ARBA" id="ARBA00023125"/>
    </source>
</evidence>
<sequence>MLAVNGMEANNVIAPFVMKTYQMINDPKTDSLITWGRANNSFIVIDPLDFSQRILPAYFKHNNFSSFVRQLNTYGFRKVDPDRWEFANEWFLRGQKHLLRNIVRRRQSRNSNTQGLKHEDVDDEEELVMEIARLKEEQKALDEELRGMNRRLEATERRPEQMMAFLHKVVEDPDIIPRLMLQKERTRRLMSEKKRRLMIPSASSSSSIKTEDEEEGTTQGVNSSSPETGFEIDNFREQSSPDNPTPGWFIQRQVMGSYSIAQEPFGCIAIDSPFLSAPTATTTGIGNSTAVSPPESNMSGYGNGSSGQVSLFTEMAAGVEASPPPPYPFSLFRGGF</sequence>
<dbReference type="Gramene" id="Jr01_28520_p1">
    <property type="protein sequence ID" value="cds.Jr01_28520_p1"/>
    <property type="gene ID" value="Jr01_28520"/>
</dbReference>
<evidence type="ECO:0000256" key="8">
    <source>
        <dbReference type="ARBA" id="ARBA00023242"/>
    </source>
</evidence>
<dbReference type="GO" id="GO:0034605">
    <property type="term" value="P:cellular response to heat"/>
    <property type="evidence" value="ECO:0000318"/>
    <property type="project" value="GO_Central"/>
</dbReference>
<proteinExistence type="inferred from homology"/>